<organism evidence="2 3">
    <name type="scientific">Alteromonas gilva</name>
    <dbReference type="NCBI Taxonomy" id="2987522"/>
    <lineage>
        <taxon>Bacteria</taxon>
        <taxon>Pseudomonadati</taxon>
        <taxon>Pseudomonadota</taxon>
        <taxon>Gammaproteobacteria</taxon>
        <taxon>Alteromonadales</taxon>
        <taxon>Alteromonadaceae</taxon>
        <taxon>Alteromonas/Salinimonas group</taxon>
        <taxon>Alteromonas</taxon>
    </lineage>
</organism>
<keyword evidence="1" id="KW-0472">Membrane</keyword>
<accession>A0ABT5L1N6</accession>
<keyword evidence="3" id="KW-1185">Reference proteome</keyword>
<protein>
    <submittedName>
        <fullName evidence="2">DUF3307 domain-containing protein</fullName>
    </submittedName>
</protein>
<feature type="transmembrane region" description="Helical" evidence="1">
    <location>
        <begin position="234"/>
        <end position="257"/>
    </location>
</feature>
<dbReference type="RefSeq" id="WP_273639715.1">
    <property type="nucleotide sequence ID" value="NZ_JAQQXP010000001.1"/>
</dbReference>
<dbReference type="InterPro" id="IPR021737">
    <property type="entry name" value="Phage_phiKZ_Orf197"/>
</dbReference>
<keyword evidence="1" id="KW-1133">Transmembrane helix</keyword>
<gene>
    <name evidence="2" type="ORF">OIK42_08465</name>
</gene>
<dbReference type="EMBL" id="JAQQXP010000001">
    <property type="protein sequence ID" value="MDC8830792.1"/>
    <property type="molecule type" value="Genomic_DNA"/>
</dbReference>
<proteinExistence type="predicted"/>
<reference evidence="2 3" key="1">
    <citation type="submission" date="2022-10" db="EMBL/GenBank/DDBJ databases">
        <title>Alteromonas sp. chi3 Genome sequencing.</title>
        <authorList>
            <person name="Park S."/>
        </authorList>
    </citation>
    <scope>NUCLEOTIDE SEQUENCE [LARGE SCALE GENOMIC DNA]</scope>
    <source>
        <strain evidence="3">chi3</strain>
    </source>
</reference>
<name>A0ABT5L1N6_9ALTE</name>
<feature type="transmembrane region" description="Helical" evidence="1">
    <location>
        <begin position="132"/>
        <end position="154"/>
    </location>
</feature>
<dbReference type="Proteomes" id="UP001218788">
    <property type="component" value="Unassembled WGS sequence"/>
</dbReference>
<sequence>MSIVNLLTLLLAVHIIADFYLQPGRWISQRNNLHFSAPCLYWHGAIHGLLALLVLFVAAPSAPIMIVAYAVFMGASHIVIDGIKSFAKPALWAFTADQLAHVAVILFVTYLASNMTYAQLTGYISKAFTYQSLIIMSGFLVILRPVSVVVKLLLKPWSDAVYKERDLADAPTDSASDSPDLASAGQRIGYLERTLILIFILLNQFAAIGFLLAAKSVFRFGDLRQSEDKKLTEYVMLGTLTSFAITIVIGLLISSIATQLPVGK</sequence>
<feature type="transmembrane region" description="Helical" evidence="1">
    <location>
        <begin position="99"/>
        <end position="120"/>
    </location>
</feature>
<feature type="transmembrane region" description="Helical" evidence="1">
    <location>
        <begin position="195"/>
        <end position="214"/>
    </location>
</feature>
<keyword evidence="1" id="KW-0812">Transmembrane</keyword>
<dbReference type="Pfam" id="PF11750">
    <property type="entry name" value="DUF3307"/>
    <property type="match status" value="1"/>
</dbReference>
<comment type="caution">
    <text evidence="2">The sequence shown here is derived from an EMBL/GenBank/DDBJ whole genome shotgun (WGS) entry which is preliminary data.</text>
</comment>
<evidence type="ECO:0000256" key="1">
    <source>
        <dbReference type="SAM" id="Phobius"/>
    </source>
</evidence>
<evidence type="ECO:0000313" key="2">
    <source>
        <dbReference type="EMBL" id="MDC8830792.1"/>
    </source>
</evidence>
<evidence type="ECO:0000313" key="3">
    <source>
        <dbReference type="Proteomes" id="UP001218788"/>
    </source>
</evidence>